<name>X0VSB6_9ZZZZ</name>
<sequence length="113" mass="12331">MSDINDCIAKAKGWTLYIATGEWAGPSRIWADPDGFPGMHPDFTGTLEGVAGMMREMGQAWGLHFIEDIDKWCYYDHVGPGGLFYSDVDRPGDCVGEAWLSVLGKEAGDVTAK</sequence>
<gene>
    <name evidence="1" type="ORF">S01H1_47381</name>
</gene>
<protein>
    <submittedName>
        <fullName evidence="1">Uncharacterized protein</fullName>
    </submittedName>
</protein>
<reference evidence="1" key="1">
    <citation type="journal article" date="2014" name="Front. Microbiol.">
        <title>High frequency of phylogenetically diverse reductive dehalogenase-homologous genes in deep subseafloor sedimentary metagenomes.</title>
        <authorList>
            <person name="Kawai M."/>
            <person name="Futagami T."/>
            <person name="Toyoda A."/>
            <person name="Takaki Y."/>
            <person name="Nishi S."/>
            <person name="Hori S."/>
            <person name="Arai W."/>
            <person name="Tsubouchi T."/>
            <person name="Morono Y."/>
            <person name="Uchiyama I."/>
            <person name="Ito T."/>
            <person name="Fujiyama A."/>
            <person name="Inagaki F."/>
            <person name="Takami H."/>
        </authorList>
    </citation>
    <scope>NUCLEOTIDE SEQUENCE</scope>
    <source>
        <strain evidence="1">Expedition CK06-06</strain>
    </source>
</reference>
<proteinExistence type="predicted"/>
<organism evidence="1">
    <name type="scientific">marine sediment metagenome</name>
    <dbReference type="NCBI Taxonomy" id="412755"/>
    <lineage>
        <taxon>unclassified sequences</taxon>
        <taxon>metagenomes</taxon>
        <taxon>ecological metagenomes</taxon>
    </lineage>
</organism>
<accession>X0VSB6</accession>
<comment type="caution">
    <text evidence="1">The sequence shown here is derived from an EMBL/GenBank/DDBJ whole genome shotgun (WGS) entry which is preliminary data.</text>
</comment>
<dbReference type="EMBL" id="BARS01030378">
    <property type="protein sequence ID" value="GAG21120.1"/>
    <property type="molecule type" value="Genomic_DNA"/>
</dbReference>
<evidence type="ECO:0000313" key="1">
    <source>
        <dbReference type="EMBL" id="GAG21120.1"/>
    </source>
</evidence>
<dbReference type="AlphaFoldDB" id="X0VSB6"/>